<dbReference type="AlphaFoldDB" id="A0A378WJS2"/>
<name>A0A378WJS2_9NOCA</name>
<evidence type="ECO:0000313" key="1">
    <source>
        <dbReference type="EMBL" id="SUA41172.1"/>
    </source>
</evidence>
<dbReference type="EMBL" id="UGRU01000001">
    <property type="protein sequence ID" value="SUA41172.1"/>
    <property type="molecule type" value="Genomic_DNA"/>
</dbReference>
<accession>A0A378WJS2</accession>
<sequence>MTTASSSSSLRVWTSTAIAAWRSKGTGNLKTRILAAGIVSGALCAAVAAIAPAASAQPFPAGVSCTETTCTNDTDETYLIEAWQHCRVVGGTAETETPFNMVVRAHQSLRVEGVACPPLVIERPDSIGGTDTTVLRTEPTRISYFKAVRHDPDAPKVRTGSGG</sequence>
<evidence type="ECO:0000313" key="2">
    <source>
        <dbReference type="Proteomes" id="UP000255082"/>
    </source>
</evidence>
<organism evidence="1 2">
    <name type="scientific">Nocardia africana</name>
    <dbReference type="NCBI Taxonomy" id="134964"/>
    <lineage>
        <taxon>Bacteria</taxon>
        <taxon>Bacillati</taxon>
        <taxon>Actinomycetota</taxon>
        <taxon>Actinomycetes</taxon>
        <taxon>Mycobacteriales</taxon>
        <taxon>Nocardiaceae</taxon>
        <taxon>Nocardia</taxon>
    </lineage>
</organism>
<reference evidence="1 2" key="1">
    <citation type="submission" date="2018-06" db="EMBL/GenBank/DDBJ databases">
        <authorList>
            <consortium name="Pathogen Informatics"/>
            <person name="Doyle S."/>
        </authorList>
    </citation>
    <scope>NUCLEOTIDE SEQUENCE [LARGE SCALE GENOMIC DNA]</scope>
    <source>
        <strain evidence="1 2">NCTC13184</strain>
    </source>
</reference>
<proteinExistence type="predicted"/>
<protein>
    <submittedName>
        <fullName evidence="1">Uncharacterized protein</fullName>
    </submittedName>
</protein>
<gene>
    <name evidence="1" type="ORF">NCTC13184_00506</name>
</gene>
<dbReference type="Proteomes" id="UP000255082">
    <property type="component" value="Unassembled WGS sequence"/>
</dbReference>